<gene>
    <name evidence="2" type="ORF">H8730_06065</name>
</gene>
<sequence length="63" mass="7393">MSISKSMRKFERELDIRTEKFFWDHPCLGFLAIFVGMPLFILICVCISTVVIAFPMAWLFGWC</sequence>
<dbReference type="AlphaFoldDB" id="A0A926DTJ8"/>
<keyword evidence="1" id="KW-0472">Membrane</keyword>
<evidence type="ECO:0000313" key="3">
    <source>
        <dbReference type="Proteomes" id="UP000657006"/>
    </source>
</evidence>
<proteinExistence type="predicted"/>
<organism evidence="2 3">
    <name type="scientific">Bianquea renquensis</name>
    <dbReference type="NCBI Taxonomy" id="2763661"/>
    <lineage>
        <taxon>Bacteria</taxon>
        <taxon>Bacillati</taxon>
        <taxon>Bacillota</taxon>
        <taxon>Clostridia</taxon>
        <taxon>Eubacteriales</taxon>
        <taxon>Bianqueaceae</taxon>
        <taxon>Bianquea</taxon>
    </lineage>
</organism>
<protein>
    <submittedName>
        <fullName evidence="2">Uncharacterized protein</fullName>
    </submittedName>
</protein>
<dbReference type="RefSeq" id="WP_177717177.1">
    <property type="nucleotide sequence ID" value="NZ_JACRSQ010000007.1"/>
</dbReference>
<dbReference type="Proteomes" id="UP000657006">
    <property type="component" value="Unassembled WGS sequence"/>
</dbReference>
<keyword evidence="3" id="KW-1185">Reference proteome</keyword>
<dbReference type="EMBL" id="JACRSQ010000007">
    <property type="protein sequence ID" value="MBC8543104.1"/>
    <property type="molecule type" value="Genomic_DNA"/>
</dbReference>
<comment type="caution">
    <text evidence="2">The sequence shown here is derived from an EMBL/GenBank/DDBJ whole genome shotgun (WGS) entry which is preliminary data.</text>
</comment>
<keyword evidence="1" id="KW-0812">Transmembrane</keyword>
<evidence type="ECO:0000256" key="1">
    <source>
        <dbReference type="SAM" id="Phobius"/>
    </source>
</evidence>
<evidence type="ECO:0000313" key="2">
    <source>
        <dbReference type="EMBL" id="MBC8543104.1"/>
    </source>
</evidence>
<reference evidence="2" key="1">
    <citation type="submission" date="2020-08" db="EMBL/GenBank/DDBJ databases">
        <title>Genome public.</title>
        <authorList>
            <person name="Liu C."/>
            <person name="Sun Q."/>
        </authorList>
    </citation>
    <scope>NUCLEOTIDE SEQUENCE</scope>
    <source>
        <strain evidence="2">NSJ-32</strain>
    </source>
</reference>
<name>A0A926DTJ8_9FIRM</name>
<keyword evidence="1" id="KW-1133">Transmembrane helix</keyword>
<feature type="transmembrane region" description="Helical" evidence="1">
    <location>
        <begin position="27"/>
        <end position="60"/>
    </location>
</feature>
<accession>A0A926DTJ8</accession>